<name>A0ABY8GJK7_EDWIC</name>
<dbReference type="RefSeq" id="WP_041730600.1">
    <property type="nucleotide sequence ID" value="NZ_AP028097.1"/>
</dbReference>
<reference evidence="1 2" key="1">
    <citation type="submission" date="2022-02" db="EMBL/GenBank/DDBJ databases">
        <title>Phenotypic, genotypic and serological characterization of Edwardsiella ictaluri from catfish and ornamental fish species.</title>
        <authorList>
            <person name="Rose D."/>
            <person name="Tekedar H.C."/>
            <person name="Waldbieser G.C."/>
            <person name="Aarattuthodi S."/>
            <person name="Griffin M.J."/>
        </authorList>
    </citation>
    <scope>NUCLEOTIDE SEQUENCE [LARGE SCALE GENOMIC DNA]</scope>
    <source>
        <strain evidence="1 2">13 TAL-140 K3</strain>
    </source>
</reference>
<gene>
    <name evidence="1" type="ORF">MAY91_05745</name>
</gene>
<evidence type="ECO:0000313" key="2">
    <source>
        <dbReference type="Proteomes" id="UP001222680"/>
    </source>
</evidence>
<proteinExistence type="predicted"/>
<protein>
    <submittedName>
        <fullName evidence="1">Uncharacterized protein</fullName>
    </submittedName>
</protein>
<evidence type="ECO:0000313" key="1">
    <source>
        <dbReference type="EMBL" id="WFN97530.1"/>
    </source>
</evidence>
<dbReference type="GeneID" id="69540532"/>
<accession>A0ABY8GJK7</accession>
<sequence length="80" mass="9248">MYIAAQEVRFVSSQEGGRSRCGRIKTLYVHEAILTNLEEPLDYYLADQVMKKVRKRFVQLTANVSSYDVTLKDDGVQIYQ</sequence>
<keyword evidence="2" id="KW-1185">Reference proteome</keyword>
<organism evidence="1 2">
    <name type="scientific">Edwardsiella ictaluri</name>
    <dbReference type="NCBI Taxonomy" id="67780"/>
    <lineage>
        <taxon>Bacteria</taxon>
        <taxon>Pseudomonadati</taxon>
        <taxon>Pseudomonadota</taxon>
        <taxon>Gammaproteobacteria</taxon>
        <taxon>Enterobacterales</taxon>
        <taxon>Hafniaceae</taxon>
        <taxon>Edwardsiella</taxon>
    </lineage>
</organism>
<dbReference type="Proteomes" id="UP001222680">
    <property type="component" value="Chromosome"/>
</dbReference>
<dbReference type="EMBL" id="CP092014">
    <property type="protein sequence ID" value="WFN97530.1"/>
    <property type="molecule type" value="Genomic_DNA"/>
</dbReference>